<dbReference type="Gene3D" id="3.10.580.10">
    <property type="entry name" value="CBS-domain"/>
    <property type="match status" value="2"/>
</dbReference>
<protein>
    <submittedName>
        <fullName evidence="5">AMP-activated protein kinase, gamma regulatory subunit, putative</fullName>
    </submittedName>
</protein>
<dbReference type="SUPFAM" id="SSF54631">
    <property type="entry name" value="CBS-domain pair"/>
    <property type="match status" value="2"/>
</dbReference>
<sequence length="427" mass="47321">MDIKQVEDGLKVLKDDKVVANLNLEKQKHQELDAGSALQMFLDRIPVSSIPGIKNSPVVELKTGDSIKDAIQLLYDKNVSGALIAADAVDPDTTFGRSSDQYMGFIDFVSLVLWSLEECEKANVQAKENGGNGTGTGSFFTMLKQSPEISQTKVGELAKCFLWDPFFPVHLDDTLFHVLLLLSKHHRLQAVPVIDQSGFQVIGFATQNAVIQLLLQSSGLGWFDGIADKALSEFRFESEVRVVILYSNQSLAEALSMLWESRIGAVAVVNRETEKIIGCLRNSDVYLLLEHHELLNDRKSLTMREFIHMETAKDNVDPTVDQDLGAFLSAGVLRLRSSVLPRMYAPVTARRSNTLKQVMYMLTETKSSHCFLLDDSQRPTGMLTLRDIIIQFAPPCIDSSIRGGGFFESALEQTGCQVKDGTIVCDN</sequence>
<dbReference type="EMBL" id="EQ973778">
    <property type="protein sequence ID" value="EEF49427.1"/>
    <property type="molecule type" value="Genomic_DNA"/>
</dbReference>
<feature type="domain" description="CBS" evidence="4">
    <location>
        <begin position="340"/>
        <end position="399"/>
    </location>
</feature>
<keyword evidence="6" id="KW-1185">Reference proteome</keyword>
<keyword evidence="1" id="KW-0677">Repeat</keyword>
<dbReference type="eggNOG" id="KOG1764">
    <property type="taxonomic scope" value="Eukaryota"/>
</dbReference>
<dbReference type="Proteomes" id="UP000008311">
    <property type="component" value="Unassembled WGS sequence"/>
</dbReference>
<feature type="domain" description="CBS" evidence="4">
    <location>
        <begin position="162"/>
        <end position="220"/>
    </location>
</feature>
<evidence type="ECO:0000256" key="1">
    <source>
        <dbReference type="ARBA" id="ARBA00022737"/>
    </source>
</evidence>
<feature type="domain" description="CBS" evidence="4">
    <location>
        <begin position="237"/>
        <end position="298"/>
    </location>
</feature>
<keyword evidence="2 3" id="KW-0129">CBS domain</keyword>
<dbReference type="PANTHER" id="PTHR13780">
    <property type="entry name" value="AMP-ACTIVATED PROTEIN KINASE, GAMMA REGULATORY SUBUNIT"/>
    <property type="match status" value="1"/>
</dbReference>
<dbReference type="PROSITE" id="PS51371">
    <property type="entry name" value="CBS"/>
    <property type="match status" value="3"/>
</dbReference>
<dbReference type="InterPro" id="IPR046342">
    <property type="entry name" value="CBS_dom_sf"/>
</dbReference>
<evidence type="ECO:0000256" key="3">
    <source>
        <dbReference type="PROSITE-ProRule" id="PRU00703"/>
    </source>
</evidence>
<evidence type="ECO:0000256" key="2">
    <source>
        <dbReference type="ARBA" id="ARBA00023122"/>
    </source>
</evidence>
<evidence type="ECO:0000259" key="4">
    <source>
        <dbReference type="PROSITE" id="PS51371"/>
    </source>
</evidence>
<accession>B9RH65</accession>
<dbReference type="AlphaFoldDB" id="B9RH65"/>
<dbReference type="InterPro" id="IPR000644">
    <property type="entry name" value="CBS_dom"/>
</dbReference>
<gene>
    <name evidence="5" type="ORF">RCOM_1447510</name>
</gene>
<dbReference type="PANTHER" id="PTHR13780:SF124">
    <property type="entry name" value="OS01G0633400 PROTEIN"/>
    <property type="match status" value="1"/>
</dbReference>
<name>B9RH65_RICCO</name>
<evidence type="ECO:0000313" key="5">
    <source>
        <dbReference type="EMBL" id="EEF49427.1"/>
    </source>
</evidence>
<dbReference type="InParanoid" id="B9RH65"/>
<dbReference type="CDD" id="cd02205">
    <property type="entry name" value="CBS_pair_SF"/>
    <property type="match status" value="1"/>
</dbReference>
<dbReference type="InterPro" id="IPR050511">
    <property type="entry name" value="AMPK_gamma/SDS23_families"/>
</dbReference>
<dbReference type="OrthoDB" id="449052at2759"/>
<proteinExistence type="predicted"/>
<dbReference type="STRING" id="3988.B9RH65"/>
<dbReference type="KEGG" id="rcu:8285334"/>
<organism evidence="5 6">
    <name type="scientific">Ricinus communis</name>
    <name type="common">Castor bean</name>
    <dbReference type="NCBI Taxonomy" id="3988"/>
    <lineage>
        <taxon>Eukaryota</taxon>
        <taxon>Viridiplantae</taxon>
        <taxon>Streptophyta</taxon>
        <taxon>Embryophyta</taxon>
        <taxon>Tracheophyta</taxon>
        <taxon>Spermatophyta</taxon>
        <taxon>Magnoliopsida</taxon>
        <taxon>eudicotyledons</taxon>
        <taxon>Gunneridae</taxon>
        <taxon>Pentapetalae</taxon>
        <taxon>rosids</taxon>
        <taxon>fabids</taxon>
        <taxon>Malpighiales</taxon>
        <taxon>Euphorbiaceae</taxon>
        <taxon>Acalyphoideae</taxon>
        <taxon>Acalypheae</taxon>
        <taxon>Ricinus</taxon>
    </lineage>
</organism>
<evidence type="ECO:0000313" key="6">
    <source>
        <dbReference type="Proteomes" id="UP000008311"/>
    </source>
</evidence>
<dbReference type="SMART" id="SM00116">
    <property type="entry name" value="CBS"/>
    <property type="match status" value="3"/>
</dbReference>
<reference evidence="6" key="1">
    <citation type="journal article" date="2010" name="Nat. Biotechnol.">
        <title>Draft genome sequence of the oilseed species Ricinus communis.</title>
        <authorList>
            <person name="Chan A.P."/>
            <person name="Crabtree J."/>
            <person name="Zhao Q."/>
            <person name="Lorenzi H."/>
            <person name="Orvis J."/>
            <person name="Puiu D."/>
            <person name="Melake-Berhan A."/>
            <person name="Jones K.M."/>
            <person name="Redman J."/>
            <person name="Chen G."/>
            <person name="Cahoon E.B."/>
            <person name="Gedil M."/>
            <person name="Stanke M."/>
            <person name="Haas B.J."/>
            <person name="Wortman J.R."/>
            <person name="Fraser-Liggett C.M."/>
            <person name="Ravel J."/>
            <person name="Rabinowicz P.D."/>
        </authorList>
    </citation>
    <scope>NUCLEOTIDE SEQUENCE [LARGE SCALE GENOMIC DNA]</scope>
    <source>
        <strain evidence="6">cv. Hale</strain>
    </source>
</reference>
<dbReference type="Pfam" id="PF00571">
    <property type="entry name" value="CBS"/>
    <property type="match status" value="2"/>
</dbReference>
<dbReference type="GO" id="GO:0016301">
    <property type="term" value="F:kinase activity"/>
    <property type="evidence" value="ECO:0007669"/>
    <property type="project" value="UniProtKB-KW"/>
</dbReference>